<protein>
    <submittedName>
        <fullName evidence="2">Uncharacterized protein</fullName>
    </submittedName>
</protein>
<comment type="caution">
    <text evidence="2">The sequence shown here is derived from an EMBL/GenBank/DDBJ whole genome shotgun (WGS) entry which is preliminary data.</text>
</comment>
<organism evidence="2 3">
    <name type="scientific">Ascochyta lentis</name>
    <dbReference type="NCBI Taxonomy" id="205686"/>
    <lineage>
        <taxon>Eukaryota</taxon>
        <taxon>Fungi</taxon>
        <taxon>Dikarya</taxon>
        <taxon>Ascomycota</taxon>
        <taxon>Pezizomycotina</taxon>
        <taxon>Dothideomycetes</taxon>
        <taxon>Pleosporomycetidae</taxon>
        <taxon>Pleosporales</taxon>
        <taxon>Pleosporineae</taxon>
        <taxon>Didymellaceae</taxon>
        <taxon>Ascochyta</taxon>
    </lineage>
</organism>
<dbReference type="AlphaFoldDB" id="A0A8H7J1F7"/>
<reference evidence="2" key="2">
    <citation type="submission" date="2020-09" db="EMBL/GenBank/DDBJ databases">
        <title>Reference genome assembly for Australian Ascochyta lentis isolate Al4.</title>
        <authorList>
            <person name="Lee R.C."/>
            <person name="Farfan-Caceres L.M."/>
            <person name="Debler J.W."/>
            <person name="Williams A.H."/>
            <person name="Henares B.M."/>
        </authorList>
    </citation>
    <scope>NUCLEOTIDE SEQUENCE</scope>
    <source>
        <strain evidence="2">Al4</strain>
    </source>
</reference>
<dbReference type="Proteomes" id="UP000651452">
    <property type="component" value="Unassembled WGS sequence"/>
</dbReference>
<evidence type="ECO:0000313" key="3">
    <source>
        <dbReference type="Proteomes" id="UP000651452"/>
    </source>
</evidence>
<feature type="transmembrane region" description="Helical" evidence="1">
    <location>
        <begin position="409"/>
        <end position="435"/>
    </location>
</feature>
<keyword evidence="3" id="KW-1185">Reference proteome</keyword>
<feature type="transmembrane region" description="Helical" evidence="1">
    <location>
        <begin position="48"/>
        <end position="68"/>
    </location>
</feature>
<dbReference type="OrthoDB" id="3903561at2759"/>
<dbReference type="EMBL" id="RZGK01000012">
    <property type="protein sequence ID" value="KAF9695069.1"/>
    <property type="molecule type" value="Genomic_DNA"/>
</dbReference>
<sequence length="529" mass="59538">MGKRCRGDKKQEPELGLDLGIPQSVVFSMQDYSLWPMIIKVFTAKKQWTALFLFLTCAVAPMVVLGHFTPRPDFEFGTWPPYYSVFAAKTMSCGNQEIDLYPANSTITGIEGLFVLDKTWGRFAFSTVKTIDAAWDIVFGRGVQLLAWWAAYIVFSDALLRVIERHPASFRIFQRIALEGPSLLSLWTLCKELLSVKSKSTKILFAYMLLSTSYVLCVPMFLGAMTGYDSTATAWIDIDNSNNIVPASALKMAWVITGTANSTFDKKVCSDPKNGNIQLQYFLPRVQYCSCQMPNGTVAPPGTFHYSNSFALHGSSSSPLDEGTICIFNYEGSNGTWNEPVLDSYTDREKRSYNCNETTTLKVNEQTYDIQNLNGTYSPLCYNHEAYDQWTLQGKSRCLPDTANPSYQWGFSTMLSGIFVFIHFGWCVSMYIVWLDAQSTSTLLKEGYAMTPLRAAFAIAKVVKRKTGLGEKQLVRHNTRELNKELHGTGKDRGTQIEYSIFVTNAEEHFEDDKGIRRRRTLALDGLPS</sequence>
<accession>A0A8H7J1F7</accession>
<evidence type="ECO:0000313" key="2">
    <source>
        <dbReference type="EMBL" id="KAF9695069.1"/>
    </source>
</evidence>
<keyword evidence="1" id="KW-0472">Membrane</keyword>
<keyword evidence="1" id="KW-1133">Transmembrane helix</keyword>
<name>A0A8H7J1F7_9PLEO</name>
<proteinExistence type="predicted"/>
<feature type="transmembrane region" description="Helical" evidence="1">
    <location>
        <begin position="203"/>
        <end position="222"/>
    </location>
</feature>
<gene>
    <name evidence="2" type="ORF">EKO04_007067</name>
</gene>
<reference evidence="2" key="1">
    <citation type="submission" date="2018-12" db="EMBL/GenBank/DDBJ databases">
        <authorList>
            <person name="Syme R.A."/>
            <person name="Farfan-Caceres L."/>
            <person name="Lichtenzveig J."/>
        </authorList>
    </citation>
    <scope>NUCLEOTIDE SEQUENCE</scope>
    <source>
        <strain evidence="2">Al4</strain>
    </source>
</reference>
<keyword evidence="1" id="KW-0812">Transmembrane</keyword>
<evidence type="ECO:0000256" key="1">
    <source>
        <dbReference type="SAM" id="Phobius"/>
    </source>
</evidence>